<dbReference type="Pfam" id="PF13468">
    <property type="entry name" value="Glyoxalase_3"/>
    <property type="match status" value="1"/>
</dbReference>
<dbReference type="PANTHER" id="PTHR40265">
    <property type="entry name" value="BLL2707 PROTEIN"/>
    <property type="match status" value="1"/>
</dbReference>
<name>A0AB39HK14_9BACI</name>
<proteinExistence type="predicted"/>
<dbReference type="PANTHER" id="PTHR40265:SF1">
    <property type="entry name" value="GLYOXALASE-LIKE DOMAIN-CONTAINING PROTEIN"/>
    <property type="match status" value="1"/>
</dbReference>
<dbReference type="AlphaFoldDB" id="A0AB39HK14"/>
<evidence type="ECO:0000259" key="1">
    <source>
        <dbReference type="Pfam" id="PF13468"/>
    </source>
</evidence>
<gene>
    <name evidence="2" type="ORF">AB4Y30_15820</name>
</gene>
<dbReference type="InterPro" id="IPR029068">
    <property type="entry name" value="Glyas_Bleomycin-R_OHBP_Dase"/>
</dbReference>
<dbReference type="Gene3D" id="3.10.180.10">
    <property type="entry name" value="2,3-Dihydroxybiphenyl 1,2-Dioxygenase, domain 1"/>
    <property type="match status" value="1"/>
</dbReference>
<dbReference type="SUPFAM" id="SSF54593">
    <property type="entry name" value="Glyoxalase/Bleomycin resistance protein/Dihydroxybiphenyl dioxygenase"/>
    <property type="match status" value="1"/>
</dbReference>
<feature type="domain" description="Glyoxalase-like" evidence="1">
    <location>
        <begin position="5"/>
        <end position="195"/>
    </location>
</feature>
<dbReference type="EMBL" id="CP162599">
    <property type="protein sequence ID" value="XDK32454.1"/>
    <property type="molecule type" value="Genomic_DNA"/>
</dbReference>
<organism evidence="2">
    <name type="scientific">Ornithinibacillus sp. 4-3</name>
    <dbReference type="NCBI Taxonomy" id="3231488"/>
    <lineage>
        <taxon>Bacteria</taxon>
        <taxon>Bacillati</taxon>
        <taxon>Bacillota</taxon>
        <taxon>Bacilli</taxon>
        <taxon>Bacillales</taxon>
        <taxon>Bacillaceae</taxon>
        <taxon>Ornithinibacillus</taxon>
    </lineage>
</organism>
<evidence type="ECO:0000313" key="2">
    <source>
        <dbReference type="EMBL" id="XDK32454.1"/>
    </source>
</evidence>
<reference evidence="2" key="1">
    <citation type="submission" date="2024-07" db="EMBL/GenBank/DDBJ databases">
        <title>Halotolerant mesophilic bacterium Ornithinibacillus sp. 4-3, sp. nov., isolated from soil.</title>
        <authorList>
            <person name="Sidarenka A.V."/>
            <person name="Guliayeva D.E."/>
            <person name="Leanovich S.I."/>
            <person name="Hileuskaya K.S."/>
            <person name="Akhremchuk A.E."/>
            <person name="Sikolenko M.A."/>
            <person name="Valentovich L.N."/>
        </authorList>
    </citation>
    <scope>NUCLEOTIDE SEQUENCE</scope>
    <source>
        <strain evidence="2">4-3</strain>
    </source>
</reference>
<protein>
    <submittedName>
        <fullName evidence="2">VOC family protein</fullName>
    </submittedName>
</protein>
<dbReference type="RefSeq" id="WP_368653143.1">
    <property type="nucleotide sequence ID" value="NZ_CP162599.1"/>
</dbReference>
<dbReference type="InterPro" id="IPR025870">
    <property type="entry name" value="Glyoxalase-like_dom"/>
</dbReference>
<accession>A0AB39HK14</accession>
<sequence length="270" mass="30896">MDFQFDHLVHYMEDPHQAIADLKEEGIHAVEGGKHGNRPTFNVLTYFDLSYIEIIGTSDKQTLEQMNHPRHSMIETIIESDYNEGFVRFVVRTSDIQQAAEHFRSKGLTVNGPVPLSRKRPDGTLLEWNLLFIGKEDEDLQLPYIIQWNESDAERREDLTKRGVIAPHDTEAEFSHVHFAVHDVNQVIKNWSEWLDLPEIGEAYVDDKLQATCRTLGLPGGNLVFCEPIGEGLVANILKERGEKPFQVNFKGNIAKDFEISGGRYHLEEK</sequence>